<feature type="transmembrane region" description="Helical" evidence="2">
    <location>
        <begin position="108"/>
        <end position="128"/>
    </location>
</feature>
<feature type="region of interest" description="Disordered" evidence="1">
    <location>
        <begin position="1"/>
        <end position="59"/>
    </location>
</feature>
<evidence type="ECO:0000256" key="1">
    <source>
        <dbReference type="SAM" id="MobiDB-lite"/>
    </source>
</evidence>
<evidence type="ECO:0000256" key="2">
    <source>
        <dbReference type="SAM" id="Phobius"/>
    </source>
</evidence>
<feature type="transmembrane region" description="Helical" evidence="2">
    <location>
        <begin position="182"/>
        <end position="202"/>
    </location>
</feature>
<organism evidence="3 4">
    <name type="scientific">Thanatephorus cucumeris (strain AG1-IB / isolate 7/3/14)</name>
    <name type="common">Lettuce bottom rot fungus</name>
    <name type="synonym">Rhizoctonia solani</name>
    <dbReference type="NCBI Taxonomy" id="1108050"/>
    <lineage>
        <taxon>Eukaryota</taxon>
        <taxon>Fungi</taxon>
        <taxon>Dikarya</taxon>
        <taxon>Basidiomycota</taxon>
        <taxon>Agaricomycotina</taxon>
        <taxon>Agaricomycetes</taxon>
        <taxon>Cantharellales</taxon>
        <taxon>Ceratobasidiaceae</taxon>
        <taxon>Rhizoctonia</taxon>
        <taxon>Rhizoctonia solani AG-1</taxon>
    </lineage>
</organism>
<evidence type="ECO:0000313" key="4">
    <source>
        <dbReference type="Proteomes" id="UP000059188"/>
    </source>
</evidence>
<feature type="compositionally biased region" description="Polar residues" evidence="1">
    <location>
        <begin position="1"/>
        <end position="11"/>
    </location>
</feature>
<name>A0A0B7FIL2_THACB</name>
<keyword evidence="2" id="KW-0812">Transmembrane</keyword>
<protein>
    <recommendedName>
        <fullName evidence="5">Transmembrane protein</fullName>
    </recommendedName>
</protein>
<gene>
    <name evidence="3" type="ORF">RSOLAG1IB_08071</name>
</gene>
<keyword evidence="2" id="KW-0472">Membrane</keyword>
<keyword evidence="4" id="KW-1185">Reference proteome</keyword>
<feature type="compositionally biased region" description="Polar residues" evidence="1">
    <location>
        <begin position="149"/>
        <end position="158"/>
    </location>
</feature>
<keyword evidence="2" id="KW-1133">Transmembrane helix</keyword>
<dbReference type="OrthoDB" id="3358294at2759"/>
<evidence type="ECO:0008006" key="5">
    <source>
        <dbReference type="Google" id="ProtNLM"/>
    </source>
</evidence>
<evidence type="ECO:0000313" key="3">
    <source>
        <dbReference type="EMBL" id="CEL56769.1"/>
    </source>
</evidence>
<dbReference type="EMBL" id="LN679124">
    <property type="protein sequence ID" value="CEL56769.1"/>
    <property type="molecule type" value="Genomic_DNA"/>
</dbReference>
<dbReference type="AlphaFoldDB" id="A0A0B7FIL2"/>
<reference evidence="3 4" key="1">
    <citation type="submission" date="2014-11" db="EMBL/GenBank/DDBJ databases">
        <authorList>
            <person name="Wibberg Daniel"/>
        </authorList>
    </citation>
    <scope>NUCLEOTIDE SEQUENCE [LARGE SCALE GENOMIC DNA]</scope>
    <source>
        <strain evidence="3">Rhizoctonia solani AG1-IB 7/3/14</strain>
    </source>
</reference>
<sequence length="210" mass="23456">MAHSTDQSPALMTQDLPLSVAGRGPREFPKPPVHVTLPPTARTTTRQKPSPSSQAQSPITSEGQLLALDNFFGPAPQRQRSVDIEKQSSEPRNIFEREKEPETVSKYLFYYGFIFPPFWLFGACILFVGSRSLSDSRPTSAEVGAVDNPRSSMLSQGGTRRSRRLLSLHMQITERRWSFRCLYAWVTLVVCIVGLVVGLWAARVGSFADR</sequence>
<accession>A0A0B7FIL2</accession>
<dbReference type="Proteomes" id="UP000059188">
    <property type="component" value="Unassembled WGS sequence"/>
</dbReference>
<proteinExistence type="predicted"/>
<feature type="compositionally biased region" description="Low complexity" evidence="1">
    <location>
        <begin position="47"/>
        <end position="58"/>
    </location>
</feature>
<feature type="region of interest" description="Disordered" evidence="1">
    <location>
        <begin position="138"/>
        <end position="158"/>
    </location>
</feature>